<dbReference type="Proteomes" id="UP001519295">
    <property type="component" value="Unassembled WGS sequence"/>
</dbReference>
<feature type="transmembrane region" description="Helical" evidence="9">
    <location>
        <begin position="71"/>
        <end position="92"/>
    </location>
</feature>
<evidence type="ECO:0000313" key="11">
    <source>
        <dbReference type="EMBL" id="MBP2368242.1"/>
    </source>
</evidence>
<feature type="compositionally biased region" description="Low complexity" evidence="8">
    <location>
        <begin position="246"/>
        <end position="282"/>
    </location>
</feature>
<feature type="compositionally biased region" description="Gly residues" evidence="8">
    <location>
        <begin position="306"/>
        <end position="324"/>
    </location>
</feature>
<protein>
    <recommendedName>
        <fullName evidence="1">non-specific serine/threonine protein kinase</fullName>
        <ecNumber evidence="1">2.7.11.1</ecNumber>
    </recommendedName>
</protein>
<evidence type="ECO:0000256" key="6">
    <source>
        <dbReference type="ARBA" id="ARBA00022840"/>
    </source>
</evidence>
<feature type="compositionally biased region" description="Low complexity" evidence="8">
    <location>
        <begin position="325"/>
        <end position="342"/>
    </location>
</feature>
<dbReference type="PROSITE" id="PS50011">
    <property type="entry name" value="PROTEIN_KINASE_DOM"/>
    <property type="match status" value="1"/>
</dbReference>
<accession>A0ABS4VWC2</accession>
<dbReference type="PROSITE" id="PS00107">
    <property type="entry name" value="PROTEIN_KINASE_ATP"/>
    <property type="match status" value="1"/>
</dbReference>
<feature type="compositionally biased region" description="Basic and acidic residues" evidence="8">
    <location>
        <begin position="286"/>
        <end position="300"/>
    </location>
</feature>
<feature type="domain" description="Protein kinase" evidence="10">
    <location>
        <begin position="421"/>
        <end position="682"/>
    </location>
</feature>
<evidence type="ECO:0000256" key="7">
    <source>
        <dbReference type="PROSITE-ProRule" id="PRU10141"/>
    </source>
</evidence>
<dbReference type="PROSITE" id="PS00108">
    <property type="entry name" value="PROTEIN_KINASE_ST"/>
    <property type="match status" value="1"/>
</dbReference>
<dbReference type="PANTHER" id="PTHR43289:SF6">
    <property type="entry name" value="SERINE_THREONINE-PROTEIN KINASE NEKL-3"/>
    <property type="match status" value="1"/>
</dbReference>
<keyword evidence="5" id="KW-0418">Kinase</keyword>
<dbReference type="InterPro" id="IPR008271">
    <property type="entry name" value="Ser/Thr_kinase_AS"/>
</dbReference>
<proteinExistence type="predicted"/>
<keyword evidence="3" id="KW-0808">Transferase</keyword>
<evidence type="ECO:0000256" key="9">
    <source>
        <dbReference type="SAM" id="Phobius"/>
    </source>
</evidence>
<keyword evidence="4 7" id="KW-0547">Nucleotide-binding</keyword>
<feature type="compositionally biased region" description="Basic and acidic residues" evidence="8">
    <location>
        <begin position="232"/>
        <end position="245"/>
    </location>
</feature>
<evidence type="ECO:0000256" key="3">
    <source>
        <dbReference type="ARBA" id="ARBA00022679"/>
    </source>
</evidence>
<dbReference type="InterPro" id="IPR017441">
    <property type="entry name" value="Protein_kinase_ATP_BS"/>
</dbReference>
<dbReference type="Gene3D" id="3.30.200.20">
    <property type="entry name" value="Phosphorylase Kinase, domain 1"/>
    <property type="match status" value="1"/>
</dbReference>
<dbReference type="InterPro" id="IPR000719">
    <property type="entry name" value="Prot_kinase_dom"/>
</dbReference>
<dbReference type="PANTHER" id="PTHR43289">
    <property type="entry name" value="MITOGEN-ACTIVATED PROTEIN KINASE KINASE KINASE 20-RELATED"/>
    <property type="match status" value="1"/>
</dbReference>
<evidence type="ECO:0000313" key="12">
    <source>
        <dbReference type="Proteomes" id="UP001519295"/>
    </source>
</evidence>
<dbReference type="SUPFAM" id="SSF56112">
    <property type="entry name" value="Protein kinase-like (PK-like)"/>
    <property type="match status" value="1"/>
</dbReference>
<dbReference type="RefSeq" id="WP_210028746.1">
    <property type="nucleotide sequence ID" value="NZ_JAGINU010000001.1"/>
</dbReference>
<feature type="compositionally biased region" description="Pro residues" evidence="8">
    <location>
        <begin position="386"/>
        <end position="404"/>
    </location>
</feature>
<keyword evidence="2" id="KW-0723">Serine/threonine-protein kinase</keyword>
<keyword evidence="12" id="KW-1185">Reference proteome</keyword>
<evidence type="ECO:0000256" key="8">
    <source>
        <dbReference type="SAM" id="MobiDB-lite"/>
    </source>
</evidence>
<comment type="caution">
    <text evidence="11">The sequence shown here is derived from an EMBL/GenBank/DDBJ whole genome shotgun (WGS) entry which is preliminary data.</text>
</comment>
<dbReference type="Pfam" id="PF00069">
    <property type="entry name" value="Pkinase"/>
    <property type="match status" value="1"/>
</dbReference>
<feature type="region of interest" description="Disordered" evidence="8">
    <location>
        <begin position="232"/>
        <end position="416"/>
    </location>
</feature>
<name>A0ABS4VWC2_9PSEU</name>
<dbReference type="CDD" id="cd14014">
    <property type="entry name" value="STKc_PknB_like"/>
    <property type="match status" value="1"/>
</dbReference>
<feature type="transmembrane region" description="Helical" evidence="9">
    <location>
        <begin position="181"/>
        <end position="202"/>
    </location>
</feature>
<keyword evidence="9" id="KW-1133">Transmembrane helix</keyword>
<evidence type="ECO:0000259" key="10">
    <source>
        <dbReference type="PROSITE" id="PS50011"/>
    </source>
</evidence>
<dbReference type="EMBL" id="JAGINU010000001">
    <property type="protein sequence ID" value="MBP2368242.1"/>
    <property type="molecule type" value="Genomic_DNA"/>
</dbReference>
<feature type="binding site" evidence="7">
    <location>
        <position position="450"/>
    </location>
    <ligand>
        <name>ATP</name>
        <dbReference type="ChEBI" id="CHEBI:30616"/>
    </ligand>
</feature>
<keyword evidence="6 7" id="KW-0067">ATP-binding</keyword>
<keyword evidence="9" id="KW-0472">Membrane</keyword>
<gene>
    <name evidence="11" type="ORF">JOF36_003938</name>
</gene>
<dbReference type="Gene3D" id="1.10.510.10">
    <property type="entry name" value="Transferase(Phosphotransferase) domain 1"/>
    <property type="match status" value="1"/>
</dbReference>
<sequence length="700" mass="70784">MDALVALVAGALNGIRGLGIPDACPGGWAWSVTALGVLVGLLPTAGAVLVALVRRRIGSGSSSGYNAAESVLLGGIGLLAAGLLPLAVFVGAGETFALATQGAPAVPGLSASATDSIRVTTCDIVGTQSSYLGRGSVAGSIGGGDIVTSVTAVALLGIVPLLAVMLVAVQARTALRRGPRWPAKFFWLSLFSLIVLTAAVPAGTAEHLWVGILGGSLVGVLIVPMVPPPSRDRIERIRSGRDAPRASRALPAAPRAATGSSRAGRAAGTGAAPQSAAGATPSVAERLAERFSRREPERPVELSGRTGTGAGRGQSAGHGPGAAPGAGAAPVAQAAPYAGFHAPPGPGGRPPSAYQGGPPPGAIPPGGQGRPPTGPAAHPAAGPLRPHGPPSGGPFPPPGPPPRRPTLVAPVPGGPPRAPRFRLLKRLGAGGFGGVWLAHDAKLGHTVAVKSAHAADAETEERIRREAAALGSMRHPCCVEIYDLIHASADPGLQGMDGLVIVMQYVDGMSLGELVGERGPVDDISAARIWTGIAGALDTAHRGGVLHRDIKPGNIVVDPQGHPHLIDFGIARKQGDSTLTQTGYVLGTPDYLAPESAAGKPASPASDGWQLAAAVSFALSGHPPRGESSDAVAGLRAAAAGAKLTHLPHRTAHLSLLKQALRTEPQRRPDLRAVQNKLDGWLQRHGYRADGPVTAMFDRQ</sequence>
<evidence type="ECO:0000256" key="2">
    <source>
        <dbReference type="ARBA" id="ARBA00022527"/>
    </source>
</evidence>
<feature type="transmembrane region" description="Helical" evidence="9">
    <location>
        <begin position="27"/>
        <end position="50"/>
    </location>
</feature>
<dbReference type="SMART" id="SM00220">
    <property type="entry name" value="S_TKc"/>
    <property type="match status" value="1"/>
</dbReference>
<organism evidence="11 12">
    <name type="scientific">Pseudonocardia parietis</name>
    <dbReference type="NCBI Taxonomy" id="570936"/>
    <lineage>
        <taxon>Bacteria</taxon>
        <taxon>Bacillati</taxon>
        <taxon>Actinomycetota</taxon>
        <taxon>Actinomycetes</taxon>
        <taxon>Pseudonocardiales</taxon>
        <taxon>Pseudonocardiaceae</taxon>
        <taxon>Pseudonocardia</taxon>
    </lineage>
</organism>
<dbReference type="EC" id="2.7.11.1" evidence="1"/>
<reference evidence="11 12" key="1">
    <citation type="submission" date="2021-03" db="EMBL/GenBank/DDBJ databases">
        <title>Sequencing the genomes of 1000 actinobacteria strains.</title>
        <authorList>
            <person name="Klenk H.-P."/>
        </authorList>
    </citation>
    <scope>NUCLEOTIDE SEQUENCE [LARGE SCALE GENOMIC DNA]</scope>
    <source>
        <strain evidence="11 12">DSM 45256</strain>
    </source>
</reference>
<evidence type="ECO:0000256" key="1">
    <source>
        <dbReference type="ARBA" id="ARBA00012513"/>
    </source>
</evidence>
<evidence type="ECO:0000256" key="4">
    <source>
        <dbReference type="ARBA" id="ARBA00022741"/>
    </source>
</evidence>
<feature type="compositionally biased region" description="Low complexity" evidence="8">
    <location>
        <begin position="375"/>
        <end position="385"/>
    </location>
</feature>
<dbReference type="InterPro" id="IPR011009">
    <property type="entry name" value="Kinase-like_dom_sf"/>
</dbReference>
<evidence type="ECO:0000256" key="5">
    <source>
        <dbReference type="ARBA" id="ARBA00022777"/>
    </source>
</evidence>
<feature type="transmembrane region" description="Helical" evidence="9">
    <location>
        <begin position="146"/>
        <end position="169"/>
    </location>
</feature>
<keyword evidence="9" id="KW-0812">Transmembrane</keyword>